<feature type="region of interest" description="Disordered" evidence="1">
    <location>
        <begin position="1"/>
        <end position="25"/>
    </location>
</feature>
<proteinExistence type="predicted"/>
<sequence>MADTSTIPQAPAPPAPASAPDSSSKELVWHGANGQRISYRATAELLPIHHYETGALIGMMFMISYLAQDGTDDRPVTFLWNGGPGASSDMINIGGLGPHYVPVRGTDHLSNPSVYRDNPYTLLQESDLVFIDAFGCGLSKVDPSFDAKTIWGVDGDASACASGVAAWVQKHHRYNSPLFLYGESYGTLRNALVFRLLGERGVSVTGVVEQSSILDFAPTLSGNDDYYLGMLPLYAAAACHFGKAGAQSAVSEWWDKAQSFADTTLASAITQGDNLSTETFNDVAQEMSRLIGLSPDFIKSRGLRIELDDFRAHLLESEGKFIGRYDMRYTSFAYKPVQGDSEFFSGEDPSMDAINSPYVSAYLRLVQETGYEVDPNYNALNFKVNQAWNWAHQAPGTQGMPIVPDGSFDISCALRRNPRAHILFIGGYFDAATPFWNVRHDMAKLFLPPELKAQIQYRVYETGHMTYADDKVPALLAADLKAFYGKCTRALDD</sequence>
<dbReference type="Proteomes" id="UP000310263">
    <property type="component" value="Unassembled WGS sequence"/>
</dbReference>
<comment type="caution">
    <text evidence="2">The sequence shown here is derived from an EMBL/GenBank/DDBJ whole genome shotgun (WGS) entry which is preliminary data.</text>
</comment>
<gene>
    <name evidence="2" type="ORF">E5334_07440</name>
</gene>
<accession>A0A4S2EZK1</accession>
<name>A0A4S2EZK1_9ACTN</name>
<dbReference type="EMBL" id="SRYE01000004">
    <property type="protein sequence ID" value="TGY61825.1"/>
    <property type="molecule type" value="Genomic_DNA"/>
</dbReference>
<organism evidence="2 3">
    <name type="scientific">Muricaecibacterium torontonense</name>
    <dbReference type="NCBI Taxonomy" id="3032871"/>
    <lineage>
        <taxon>Bacteria</taxon>
        <taxon>Bacillati</taxon>
        <taxon>Actinomycetota</taxon>
        <taxon>Coriobacteriia</taxon>
        <taxon>Coriobacteriales</taxon>
        <taxon>Atopobiaceae</taxon>
        <taxon>Muricaecibacterium</taxon>
    </lineage>
</organism>
<dbReference type="OrthoDB" id="9770107at2"/>
<keyword evidence="3" id="KW-1185">Reference proteome</keyword>
<dbReference type="InterPro" id="IPR001563">
    <property type="entry name" value="Peptidase_S10"/>
</dbReference>
<dbReference type="Gene3D" id="3.40.50.1820">
    <property type="entry name" value="alpha/beta hydrolase"/>
    <property type="match status" value="1"/>
</dbReference>
<dbReference type="InterPro" id="IPR029058">
    <property type="entry name" value="AB_hydrolase_fold"/>
</dbReference>
<evidence type="ECO:0000313" key="3">
    <source>
        <dbReference type="Proteomes" id="UP000310263"/>
    </source>
</evidence>
<dbReference type="GO" id="GO:0006508">
    <property type="term" value="P:proteolysis"/>
    <property type="evidence" value="ECO:0007669"/>
    <property type="project" value="InterPro"/>
</dbReference>
<dbReference type="Pfam" id="PF00450">
    <property type="entry name" value="Peptidase_S10"/>
    <property type="match status" value="1"/>
</dbReference>
<evidence type="ECO:0000256" key="1">
    <source>
        <dbReference type="SAM" id="MobiDB-lite"/>
    </source>
</evidence>
<reference evidence="2 3" key="1">
    <citation type="submission" date="2019-04" db="EMBL/GenBank/DDBJ databases">
        <title>Microbes associate with the intestines of laboratory mice.</title>
        <authorList>
            <person name="Navarre W."/>
            <person name="Wong E."/>
            <person name="Huang K."/>
            <person name="Tropini C."/>
            <person name="Ng K."/>
            <person name="Yu B."/>
        </authorList>
    </citation>
    <scope>NUCLEOTIDE SEQUENCE [LARGE SCALE GENOMIC DNA]</scope>
    <source>
        <strain evidence="2 3">NM07_P-09</strain>
    </source>
</reference>
<evidence type="ECO:0000313" key="2">
    <source>
        <dbReference type="EMBL" id="TGY61825.1"/>
    </source>
</evidence>
<protein>
    <submittedName>
        <fullName evidence="2">Peptidase S10</fullName>
    </submittedName>
</protein>
<dbReference type="SUPFAM" id="SSF53474">
    <property type="entry name" value="alpha/beta-Hydrolases"/>
    <property type="match status" value="1"/>
</dbReference>
<dbReference type="RefSeq" id="WP_136012957.1">
    <property type="nucleotide sequence ID" value="NZ_SRYE01000004.1"/>
</dbReference>
<dbReference type="GO" id="GO:0004185">
    <property type="term" value="F:serine-type carboxypeptidase activity"/>
    <property type="evidence" value="ECO:0007669"/>
    <property type="project" value="InterPro"/>
</dbReference>
<dbReference type="AlphaFoldDB" id="A0A4S2EZK1"/>